<evidence type="ECO:0000313" key="3">
    <source>
        <dbReference type="Proteomes" id="UP000585050"/>
    </source>
</evidence>
<dbReference type="SUPFAM" id="SSF53474">
    <property type="entry name" value="alpha/beta-Hydrolases"/>
    <property type="match status" value="1"/>
</dbReference>
<protein>
    <submittedName>
        <fullName evidence="2">Dienelactone hydrolase family protein</fullName>
    </submittedName>
</protein>
<dbReference type="EMBL" id="JABAIL010000014">
    <property type="protein sequence ID" value="NLR94713.1"/>
    <property type="molecule type" value="Genomic_DNA"/>
</dbReference>
<organism evidence="2 3">
    <name type="scientific">Flammeovirga agarivorans</name>
    <dbReference type="NCBI Taxonomy" id="2726742"/>
    <lineage>
        <taxon>Bacteria</taxon>
        <taxon>Pseudomonadati</taxon>
        <taxon>Bacteroidota</taxon>
        <taxon>Cytophagia</taxon>
        <taxon>Cytophagales</taxon>
        <taxon>Flammeovirgaceae</taxon>
        <taxon>Flammeovirga</taxon>
    </lineage>
</organism>
<keyword evidence="2" id="KW-0378">Hydrolase</keyword>
<comment type="caution">
    <text evidence="2">The sequence shown here is derived from an EMBL/GenBank/DDBJ whole genome shotgun (WGS) entry which is preliminary data.</text>
</comment>
<reference evidence="2 3" key="1">
    <citation type="submission" date="2020-04" db="EMBL/GenBank/DDBJ databases">
        <title>Flammeovirga sp. SR4, a novel species isolated from seawater.</title>
        <authorList>
            <person name="Wang X."/>
        </authorList>
    </citation>
    <scope>NUCLEOTIDE SEQUENCE [LARGE SCALE GENOMIC DNA]</scope>
    <source>
        <strain evidence="2 3">SR4</strain>
    </source>
</reference>
<gene>
    <name evidence="2" type="ORF">HGP29_26140</name>
</gene>
<dbReference type="AlphaFoldDB" id="A0A7X8XZ42"/>
<dbReference type="PANTHER" id="PTHR46623:SF6">
    <property type="entry name" value="ALPHA_BETA-HYDROLASES SUPERFAMILY PROTEIN"/>
    <property type="match status" value="1"/>
</dbReference>
<evidence type="ECO:0000259" key="1">
    <source>
        <dbReference type="Pfam" id="PF01738"/>
    </source>
</evidence>
<dbReference type="InterPro" id="IPR029058">
    <property type="entry name" value="AB_hydrolase_fold"/>
</dbReference>
<proteinExistence type="predicted"/>
<dbReference type="InterPro" id="IPR002925">
    <property type="entry name" value="Dienelactn_hydro"/>
</dbReference>
<feature type="domain" description="Dienelactone hydrolase" evidence="1">
    <location>
        <begin position="29"/>
        <end position="231"/>
    </location>
</feature>
<name>A0A7X8XZ42_9BACT</name>
<dbReference type="GO" id="GO:0016787">
    <property type="term" value="F:hydrolase activity"/>
    <property type="evidence" value="ECO:0007669"/>
    <property type="project" value="UniProtKB-KW"/>
</dbReference>
<keyword evidence="3" id="KW-1185">Reference proteome</keyword>
<dbReference type="PANTHER" id="PTHR46623">
    <property type="entry name" value="CARBOXYMETHYLENEBUTENOLIDASE-RELATED"/>
    <property type="match status" value="1"/>
</dbReference>
<dbReference type="Proteomes" id="UP000585050">
    <property type="component" value="Unassembled WGS sequence"/>
</dbReference>
<dbReference type="InterPro" id="IPR051049">
    <property type="entry name" value="Dienelactone_hydrolase-like"/>
</dbReference>
<evidence type="ECO:0000313" key="2">
    <source>
        <dbReference type="EMBL" id="NLR94713.1"/>
    </source>
</evidence>
<dbReference type="Gene3D" id="3.40.50.1820">
    <property type="entry name" value="alpha/beta hydrolase"/>
    <property type="match status" value="1"/>
</dbReference>
<accession>A0A7X8XZ42</accession>
<sequence length="232" mass="25801">MSRDLGDVSFNGAEITFDVADGKQGKGYYVASKKKSNKYIFVFHEWWGLNDYVRNESNRLSKELGNVNVIALDLYDGKVGTTREEAGKLMKACDPKRAASIIQGALAYVGKGAVIATIGWCFGGGWSLQAALQLQQQAKACVMYYGMPVKDVDRLASLNCDVLGIFGEKDKWINPEVVANFEDHMQEAKKNLEVKMYKADHAFANPSSDRYNEKDAKEANKVALAFLKQHLK</sequence>
<dbReference type="Pfam" id="PF01738">
    <property type="entry name" value="DLH"/>
    <property type="match status" value="1"/>
</dbReference>